<evidence type="ECO:0000313" key="1">
    <source>
        <dbReference type="EMBL" id="KWZ82317.1"/>
    </source>
</evidence>
<reference evidence="1 2" key="1">
    <citation type="submission" date="2016-01" db="EMBL/GenBank/DDBJ databases">
        <authorList>
            <person name="Oliw E.H."/>
        </authorList>
    </citation>
    <scope>NUCLEOTIDE SEQUENCE [LARGE SCALE GENOMIC DNA]</scope>
    <source>
        <strain evidence="1 2">MJR8628B</strain>
    </source>
</reference>
<comment type="caution">
    <text evidence="1">The sequence shown here is derived from an EMBL/GenBank/DDBJ whole genome shotgun (WGS) entry which is preliminary data.</text>
</comment>
<dbReference type="AlphaFoldDB" id="A0A133KS19"/>
<evidence type="ECO:0000313" key="2">
    <source>
        <dbReference type="Proteomes" id="UP000070092"/>
    </source>
</evidence>
<protein>
    <submittedName>
        <fullName evidence="1">Uncharacterized protein</fullName>
    </submittedName>
</protein>
<name>A0A133KS19_BIFBI</name>
<accession>A0A133KS19</accession>
<dbReference type="PATRIC" id="fig|1681.53.peg.387"/>
<dbReference type="EMBL" id="LRPO01000016">
    <property type="protein sequence ID" value="KWZ82317.1"/>
    <property type="molecule type" value="Genomic_DNA"/>
</dbReference>
<dbReference type="Proteomes" id="UP000070092">
    <property type="component" value="Unassembled WGS sequence"/>
</dbReference>
<sequence length="39" mass="4376">MSARIATIDVTYCKKSTQYQWPQSTISPIPMYPLSRAAA</sequence>
<proteinExistence type="predicted"/>
<organism evidence="1 2">
    <name type="scientific">Bifidobacterium bifidum</name>
    <dbReference type="NCBI Taxonomy" id="1681"/>
    <lineage>
        <taxon>Bacteria</taxon>
        <taxon>Bacillati</taxon>
        <taxon>Actinomycetota</taxon>
        <taxon>Actinomycetes</taxon>
        <taxon>Bifidobacteriales</taxon>
        <taxon>Bifidobacteriaceae</taxon>
        <taxon>Bifidobacterium</taxon>
    </lineage>
</organism>
<gene>
    <name evidence="1" type="ORF">HMPREF3196_00399</name>
</gene>